<evidence type="ECO:0000256" key="1">
    <source>
        <dbReference type="SAM" id="MobiDB-lite"/>
    </source>
</evidence>
<protein>
    <recommendedName>
        <fullName evidence="2">Myb/SANT-like DNA-binding domain-containing protein</fullName>
    </recommendedName>
</protein>
<dbReference type="Gene3D" id="1.10.10.60">
    <property type="entry name" value="Homeodomain-like"/>
    <property type="match status" value="1"/>
</dbReference>
<evidence type="ECO:0000313" key="3">
    <source>
        <dbReference type="EMBL" id="PKB99379.1"/>
    </source>
</evidence>
<organism evidence="3 4">
    <name type="scientific">Rhizophagus irregularis</name>
    <dbReference type="NCBI Taxonomy" id="588596"/>
    <lineage>
        <taxon>Eukaryota</taxon>
        <taxon>Fungi</taxon>
        <taxon>Fungi incertae sedis</taxon>
        <taxon>Mucoromycota</taxon>
        <taxon>Glomeromycotina</taxon>
        <taxon>Glomeromycetes</taxon>
        <taxon>Glomerales</taxon>
        <taxon>Glomeraceae</taxon>
        <taxon>Rhizophagus</taxon>
    </lineage>
</organism>
<sequence length="518" mass="58908">MEKYEQPINNFVALYDFSNPIIIPNENEQQTQNQRYVIELVHSRDVPFEFQQGRDQNNILLHGAEKEILSTNVIFPLGLNPLEAQVNTQHQNGGAEEDHNVNFSFPLSPNIQQIQSQNMGGVEESHNISFESNHALKVQSQNNANFSFPPGPSIQQIFPPVPNIQQIQSQNMGGAEESHNISFESNHAKQVQSQNNSYFSFPPGPSIQQIFPPVPNIQQIQSQNMGGVEESHNISFEFNHVQQVQSHNSSTYLNEAEDEDDVNLSFLPGPNAPFDSHQQNQIPQSLQSLPSQSQFFQSSPVLREDLGDAQSIADFVNDQLKKGVRGVTCESVDKLRKRYKGLELFTKIRESTFCEKGYKKSKGKCEWKQGLESSFLSFLKRHKAVVRKLTTNRGKVKSGLWEYVAYTLSQNGHKNFSPLQCSRKWKNIKREYKKNKSEYKHKLIVDEILVSHTISVTRDKKSEDLFGKDLDALSGHEFRLGTLNLNDDYDINNSKTEIHKNVFNILMSIATNIHLPPA</sequence>
<comment type="caution">
    <text evidence="3">The sequence shown here is derived from an EMBL/GenBank/DDBJ whole genome shotgun (WGS) entry which is preliminary data.</text>
</comment>
<dbReference type="AlphaFoldDB" id="A0A2N0NXT3"/>
<evidence type="ECO:0000259" key="2">
    <source>
        <dbReference type="Pfam" id="PF13837"/>
    </source>
</evidence>
<dbReference type="Pfam" id="PF13837">
    <property type="entry name" value="Myb_DNA-bind_4"/>
    <property type="match status" value="1"/>
</dbReference>
<dbReference type="InterPro" id="IPR044822">
    <property type="entry name" value="Myb_DNA-bind_4"/>
</dbReference>
<dbReference type="EMBL" id="LLXJ01002218">
    <property type="protein sequence ID" value="PKB99379.1"/>
    <property type="molecule type" value="Genomic_DNA"/>
</dbReference>
<dbReference type="Proteomes" id="UP000232722">
    <property type="component" value="Unassembled WGS sequence"/>
</dbReference>
<reference evidence="3 4" key="1">
    <citation type="submission" date="2016-04" db="EMBL/GenBank/DDBJ databases">
        <title>Genome analyses suggest a sexual origin of heterokaryosis in a supposedly ancient asexual fungus.</title>
        <authorList>
            <person name="Ropars J."/>
            <person name="Sedzielewska K."/>
            <person name="Noel J."/>
            <person name="Charron P."/>
            <person name="Farinelli L."/>
            <person name="Marton T."/>
            <person name="Kruger M."/>
            <person name="Pelin A."/>
            <person name="Brachmann A."/>
            <person name="Corradi N."/>
        </authorList>
    </citation>
    <scope>NUCLEOTIDE SEQUENCE [LARGE SCALE GENOMIC DNA]</scope>
    <source>
        <strain evidence="3 4">A5</strain>
    </source>
</reference>
<accession>A0A2N0NXT3</accession>
<feature type="domain" description="Myb/SANT-like DNA-binding" evidence="2">
    <location>
        <begin position="365"/>
        <end position="439"/>
    </location>
</feature>
<gene>
    <name evidence="3" type="ORF">RhiirA5_429804</name>
</gene>
<proteinExistence type="predicted"/>
<reference evidence="3 4" key="2">
    <citation type="submission" date="2017-09" db="EMBL/GenBank/DDBJ databases">
        <title>Extensive intraspecific genome diversity in a model arbuscular mycorrhizal fungus.</title>
        <authorList>
            <person name="Chen E.C."/>
            <person name="Morin E."/>
            <person name="Beaudet D."/>
            <person name="Noel J."/>
            <person name="Ndikumana S."/>
            <person name="Charron P."/>
            <person name="St-Onge C."/>
            <person name="Giorgi J."/>
            <person name="Grigoriev I.V."/>
            <person name="Roux C."/>
            <person name="Martin F.M."/>
            <person name="Corradi N."/>
        </authorList>
    </citation>
    <scope>NUCLEOTIDE SEQUENCE [LARGE SCALE GENOMIC DNA]</scope>
    <source>
        <strain evidence="3 4">A5</strain>
    </source>
</reference>
<dbReference type="VEuPathDB" id="FungiDB:FUN_012364"/>
<name>A0A2N0NXT3_9GLOM</name>
<feature type="region of interest" description="Disordered" evidence="1">
    <location>
        <begin position="247"/>
        <end position="280"/>
    </location>
</feature>
<evidence type="ECO:0000313" key="4">
    <source>
        <dbReference type="Proteomes" id="UP000232722"/>
    </source>
</evidence>
<dbReference type="VEuPathDB" id="FungiDB:RhiirA1_489461"/>